<reference evidence="1 2" key="1">
    <citation type="submission" date="2005-09" db="EMBL/GenBank/DDBJ databases">
        <authorList>
            <person name="Mural R.J."/>
            <person name="Li P.W."/>
            <person name="Adams M.D."/>
            <person name="Amanatides P.G."/>
            <person name="Baden-Tillson H."/>
            <person name="Barnstead M."/>
            <person name="Chin S.H."/>
            <person name="Dew I."/>
            <person name="Evans C.A."/>
            <person name="Ferriera S."/>
            <person name="Flanigan M."/>
            <person name="Fosler C."/>
            <person name="Glodek A."/>
            <person name="Gu Z."/>
            <person name="Holt R.A."/>
            <person name="Jennings D."/>
            <person name="Kraft C.L."/>
            <person name="Lu F."/>
            <person name="Nguyen T."/>
            <person name="Nusskern D.R."/>
            <person name="Pfannkoch C.M."/>
            <person name="Sitter C."/>
            <person name="Sutton G.G."/>
            <person name="Venter J.C."/>
            <person name="Wang Z."/>
            <person name="Woodage T."/>
            <person name="Zheng X.H."/>
            <person name="Zhong F."/>
        </authorList>
    </citation>
    <scope>NUCLEOTIDE SEQUENCE [LARGE SCALE GENOMIC DNA]</scope>
    <source>
        <strain>BN</strain>
        <strain evidence="2">Sprague-Dawley</strain>
    </source>
</reference>
<organism evidence="1 2">
    <name type="scientific">Rattus norvegicus</name>
    <name type="common">Rat</name>
    <dbReference type="NCBI Taxonomy" id="10116"/>
    <lineage>
        <taxon>Eukaryota</taxon>
        <taxon>Metazoa</taxon>
        <taxon>Chordata</taxon>
        <taxon>Craniata</taxon>
        <taxon>Vertebrata</taxon>
        <taxon>Euteleostomi</taxon>
        <taxon>Mammalia</taxon>
        <taxon>Eutheria</taxon>
        <taxon>Euarchontoglires</taxon>
        <taxon>Glires</taxon>
        <taxon>Rodentia</taxon>
        <taxon>Myomorpha</taxon>
        <taxon>Muroidea</taxon>
        <taxon>Muridae</taxon>
        <taxon>Murinae</taxon>
        <taxon>Rattus</taxon>
    </lineage>
</organism>
<protein>
    <submittedName>
        <fullName evidence="1">RCG54249</fullName>
    </submittedName>
</protein>
<evidence type="ECO:0000313" key="1">
    <source>
        <dbReference type="EMBL" id="EDM08236.1"/>
    </source>
</evidence>
<dbReference type="AlphaFoldDB" id="A6J8J8"/>
<accession>A6J8J8</accession>
<name>A6J8J8_RAT</name>
<evidence type="ECO:0000313" key="2">
    <source>
        <dbReference type="Proteomes" id="UP000234681"/>
    </source>
</evidence>
<proteinExistence type="predicted"/>
<dbReference type="EMBL" id="CH473979">
    <property type="protein sequence ID" value="EDM08236.1"/>
    <property type="molecule type" value="Genomic_DNA"/>
</dbReference>
<gene>
    <name evidence="1" type="ORF">rCG_54249</name>
</gene>
<dbReference type="Proteomes" id="UP000234681">
    <property type="component" value="Chromosome 1"/>
</dbReference>
<sequence>MYSLSAPPMCVHRCVYLCSFTKWGDNEVTLPLTSWGFHSQLSFLVSVSVRGTRLGLPLYIHLKSQICHEAAYAYWASLKKPDCPLALSLYQR</sequence>